<evidence type="ECO:0000256" key="1">
    <source>
        <dbReference type="SAM" id="MobiDB-lite"/>
    </source>
</evidence>
<sequence length="269" mass="29114">MTDCRHYSDRPLHCRSPQYGFSFVPERDLNLKAASLSHLIDNSLNDAVERWANGSKGVTFIYLASIFLTVLATIESFFVLKWAAISSVLCCILLLSVTIANTVIVKQFSNRFNDIFEGHGISTSPGSTPMALAITAAFLSILAAILYFNAVRQQSGQCKGMLLGNFGRKPTLAGAIGGHKYVQIEHQQGNVGDYPPSGPKYGEASHGSPDSLRARRLDDDWAAPDEYSGGFVSGGTKTGSGPSIPLMALGRNRAKKDLNTAYEPYSDSR</sequence>
<evidence type="ECO:0000313" key="4">
    <source>
        <dbReference type="Proteomes" id="UP000008066"/>
    </source>
</evidence>
<dbReference type="GO" id="GO:0005886">
    <property type="term" value="C:plasma membrane"/>
    <property type="evidence" value="ECO:0007669"/>
    <property type="project" value="InterPro"/>
</dbReference>
<dbReference type="GeneID" id="18257638"/>
<dbReference type="OrthoDB" id="4480814at2759"/>
<keyword evidence="4" id="KW-1185">Reference proteome</keyword>
<feature type="transmembrane region" description="Helical" evidence="2">
    <location>
        <begin position="87"/>
        <end position="109"/>
    </location>
</feature>
<reference evidence="3 4" key="1">
    <citation type="journal article" date="2011" name="Cell">
        <title>Insight into structure and assembly of the nuclear pore complex by utilizing the genome of a eukaryotic thermophile.</title>
        <authorList>
            <person name="Amlacher S."/>
            <person name="Sarges P."/>
            <person name="Flemming D."/>
            <person name="van Noort V."/>
            <person name="Kunze R."/>
            <person name="Devos D.P."/>
            <person name="Arumugam M."/>
            <person name="Bork P."/>
            <person name="Hurt E."/>
        </authorList>
    </citation>
    <scope>NUCLEOTIDE SEQUENCE [LARGE SCALE GENOMIC DNA]</scope>
    <source>
        <strain evidence="4">DSM 1495 / CBS 144.50 / IMI 039719</strain>
    </source>
</reference>
<dbReference type="InterPro" id="IPR009571">
    <property type="entry name" value="SUR7/Rim9-like_fungi"/>
</dbReference>
<accession>G0S735</accession>
<dbReference type="Pfam" id="PF06687">
    <property type="entry name" value="SUR7"/>
    <property type="match status" value="1"/>
</dbReference>
<feature type="transmembrane region" description="Helical" evidence="2">
    <location>
        <begin position="60"/>
        <end position="80"/>
    </location>
</feature>
<feature type="region of interest" description="Disordered" evidence="1">
    <location>
        <begin position="227"/>
        <end position="269"/>
    </location>
</feature>
<dbReference type="AlphaFoldDB" id="G0S735"/>
<feature type="region of interest" description="Disordered" evidence="1">
    <location>
        <begin position="188"/>
        <end position="210"/>
    </location>
</feature>
<dbReference type="KEGG" id="cthr:CTHT_0036000"/>
<feature type="transmembrane region" description="Helical" evidence="2">
    <location>
        <begin position="129"/>
        <end position="151"/>
    </location>
</feature>
<keyword evidence="2" id="KW-0472">Membrane</keyword>
<dbReference type="Proteomes" id="UP000008066">
    <property type="component" value="Unassembled WGS sequence"/>
</dbReference>
<dbReference type="EMBL" id="GL988041">
    <property type="protein sequence ID" value="EGS21733.1"/>
    <property type="molecule type" value="Genomic_DNA"/>
</dbReference>
<keyword evidence="2" id="KW-0812">Transmembrane</keyword>
<keyword evidence="2" id="KW-1133">Transmembrane helix</keyword>
<evidence type="ECO:0000256" key="2">
    <source>
        <dbReference type="SAM" id="Phobius"/>
    </source>
</evidence>
<dbReference type="RefSeq" id="XP_006694029.1">
    <property type="nucleotide sequence ID" value="XM_006693966.1"/>
</dbReference>
<evidence type="ECO:0000313" key="3">
    <source>
        <dbReference type="EMBL" id="EGS21733.1"/>
    </source>
</evidence>
<organism evidence="4">
    <name type="scientific">Chaetomium thermophilum (strain DSM 1495 / CBS 144.50 / IMI 039719)</name>
    <name type="common">Thermochaetoides thermophila</name>
    <dbReference type="NCBI Taxonomy" id="759272"/>
    <lineage>
        <taxon>Eukaryota</taxon>
        <taxon>Fungi</taxon>
        <taxon>Dikarya</taxon>
        <taxon>Ascomycota</taxon>
        <taxon>Pezizomycotina</taxon>
        <taxon>Sordariomycetes</taxon>
        <taxon>Sordariomycetidae</taxon>
        <taxon>Sordariales</taxon>
        <taxon>Chaetomiaceae</taxon>
        <taxon>Thermochaetoides</taxon>
    </lineage>
</organism>
<dbReference type="HOGENOM" id="CLU_1034396_0_0_1"/>
<gene>
    <name evidence="3" type="ORF">CTHT_0036000</name>
</gene>
<protein>
    <submittedName>
        <fullName evidence="3">Uncharacterized protein</fullName>
    </submittedName>
</protein>
<dbReference type="eggNOG" id="ENOG502T5SQ">
    <property type="taxonomic scope" value="Eukaryota"/>
</dbReference>
<name>G0S735_CHATD</name>
<proteinExistence type="predicted"/>